<sequence length="316" mass="33813">MSTLLRHIAGRLLSGLIVLWMVSVLAFLIIHAAPGDPARMLLNANGLDAPPVEAVEAKRRELGLDQPLINQYSNWIGGILQGNVGNSYHSGKPVWLMYRERLPATLLMAGLALLLSLSIAIPLGLLSAIKRHSLLDHAAQLLAVIGAAIPGFWIGLVLILVFAAKLRWLPALGSATFKGMLLPAIILALPNIALTSRLVRATTLDVLNQQYIVTARAKGRSEYGLLFAHALPNVAASLITPMSLEIAFLLTGTVIIEHVFAYPGIGRMAVEAALIGDMPVLGLAVLIAGGIYVVANWCADLGMAALDPRLRQLHQR</sequence>
<keyword evidence="2 7" id="KW-0813">Transport</keyword>
<evidence type="ECO:0000256" key="1">
    <source>
        <dbReference type="ARBA" id="ARBA00004651"/>
    </source>
</evidence>
<evidence type="ECO:0000256" key="5">
    <source>
        <dbReference type="ARBA" id="ARBA00022989"/>
    </source>
</evidence>
<evidence type="ECO:0000256" key="7">
    <source>
        <dbReference type="RuleBase" id="RU363032"/>
    </source>
</evidence>
<reference evidence="9 10" key="1">
    <citation type="submission" date="2015-07" db="EMBL/GenBank/DDBJ databases">
        <title>Whole genome sequence of Herpetosiphon geysericola DSM 7119.</title>
        <authorList>
            <person name="Hemp J."/>
            <person name="Ward L.M."/>
            <person name="Pace L.A."/>
            <person name="Fischer W.W."/>
        </authorList>
    </citation>
    <scope>NUCLEOTIDE SEQUENCE [LARGE SCALE GENOMIC DNA]</scope>
    <source>
        <strain evidence="9 10">DSM 7119</strain>
    </source>
</reference>
<evidence type="ECO:0000256" key="3">
    <source>
        <dbReference type="ARBA" id="ARBA00022475"/>
    </source>
</evidence>
<gene>
    <name evidence="9" type="ORF">SE18_25385</name>
</gene>
<dbReference type="GO" id="GO:0071916">
    <property type="term" value="F:dipeptide transmembrane transporter activity"/>
    <property type="evidence" value="ECO:0007669"/>
    <property type="project" value="TreeGrafter"/>
</dbReference>
<keyword evidence="10" id="KW-1185">Reference proteome</keyword>
<keyword evidence="4 7" id="KW-0812">Transmembrane</keyword>
<dbReference type="Pfam" id="PF19300">
    <property type="entry name" value="BPD_transp_1_N"/>
    <property type="match status" value="1"/>
</dbReference>
<evidence type="ECO:0000313" key="9">
    <source>
        <dbReference type="EMBL" id="KPL80367.1"/>
    </source>
</evidence>
<dbReference type="CDD" id="cd06261">
    <property type="entry name" value="TM_PBP2"/>
    <property type="match status" value="1"/>
</dbReference>
<feature type="transmembrane region" description="Helical" evidence="7">
    <location>
        <begin position="175"/>
        <end position="194"/>
    </location>
</feature>
<comment type="caution">
    <text evidence="9">The sequence shown here is derived from an EMBL/GenBank/DDBJ whole genome shotgun (WGS) entry which is preliminary data.</text>
</comment>
<evidence type="ECO:0000313" key="10">
    <source>
        <dbReference type="Proteomes" id="UP000050277"/>
    </source>
</evidence>
<dbReference type="PANTHER" id="PTHR43163:SF6">
    <property type="entry name" value="DIPEPTIDE TRANSPORT SYSTEM PERMEASE PROTEIN DPPB-RELATED"/>
    <property type="match status" value="1"/>
</dbReference>
<comment type="subcellular location">
    <subcellularLocation>
        <location evidence="1 7">Cell membrane</location>
        <topology evidence="1 7">Multi-pass membrane protein</topology>
    </subcellularLocation>
</comment>
<dbReference type="STRING" id="70996.SE18_25385"/>
<dbReference type="Gene3D" id="1.10.3720.10">
    <property type="entry name" value="MetI-like"/>
    <property type="match status" value="1"/>
</dbReference>
<feature type="domain" description="ABC transmembrane type-1" evidence="8">
    <location>
        <begin position="102"/>
        <end position="299"/>
    </location>
</feature>
<evidence type="ECO:0000256" key="4">
    <source>
        <dbReference type="ARBA" id="ARBA00022692"/>
    </source>
</evidence>
<comment type="similarity">
    <text evidence="7">Belongs to the binding-protein-dependent transport system permease family.</text>
</comment>
<accession>A0A0P6Y547</accession>
<dbReference type="Proteomes" id="UP000050277">
    <property type="component" value="Unassembled WGS sequence"/>
</dbReference>
<keyword evidence="5 7" id="KW-1133">Transmembrane helix</keyword>
<evidence type="ECO:0000256" key="6">
    <source>
        <dbReference type="ARBA" id="ARBA00023136"/>
    </source>
</evidence>
<feature type="transmembrane region" description="Helical" evidence="7">
    <location>
        <begin position="246"/>
        <end position="265"/>
    </location>
</feature>
<keyword evidence="3" id="KW-1003">Cell membrane</keyword>
<dbReference type="InterPro" id="IPR035906">
    <property type="entry name" value="MetI-like_sf"/>
</dbReference>
<dbReference type="Pfam" id="PF00528">
    <property type="entry name" value="BPD_transp_1"/>
    <property type="match status" value="1"/>
</dbReference>
<dbReference type="OrthoDB" id="24153at2"/>
<evidence type="ECO:0000256" key="2">
    <source>
        <dbReference type="ARBA" id="ARBA00022448"/>
    </source>
</evidence>
<dbReference type="InterPro" id="IPR000515">
    <property type="entry name" value="MetI-like"/>
</dbReference>
<feature type="transmembrane region" description="Helical" evidence="7">
    <location>
        <begin position="106"/>
        <end position="129"/>
    </location>
</feature>
<organism evidence="9 10">
    <name type="scientific">Herpetosiphon geysericola</name>
    <dbReference type="NCBI Taxonomy" id="70996"/>
    <lineage>
        <taxon>Bacteria</taxon>
        <taxon>Bacillati</taxon>
        <taxon>Chloroflexota</taxon>
        <taxon>Chloroflexia</taxon>
        <taxon>Herpetosiphonales</taxon>
        <taxon>Herpetosiphonaceae</taxon>
        <taxon>Herpetosiphon</taxon>
    </lineage>
</organism>
<dbReference type="SUPFAM" id="SSF161098">
    <property type="entry name" value="MetI-like"/>
    <property type="match status" value="1"/>
</dbReference>
<feature type="transmembrane region" description="Helical" evidence="7">
    <location>
        <begin position="280"/>
        <end position="306"/>
    </location>
</feature>
<evidence type="ECO:0000259" key="8">
    <source>
        <dbReference type="PROSITE" id="PS50928"/>
    </source>
</evidence>
<dbReference type="RefSeq" id="WP_054537266.1">
    <property type="nucleotide sequence ID" value="NZ_LGKP01000040.1"/>
</dbReference>
<feature type="transmembrane region" description="Helical" evidence="7">
    <location>
        <begin position="12"/>
        <end position="33"/>
    </location>
</feature>
<dbReference type="PROSITE" id="PS50928">
    <property type="entry name" value="ABC_TM1"/>
    <property type="match status" value="1"/>
</dbReference>
<dbReference type="InterPro" id="IPR045621">
    <property type="entry name" value="BPD_transp_1_N"/>
</dbReference>
<dbReference type="PANTHER" id="PTHR43163">
    <property type="entry name" value="DIPEPTIDE TRANSPORT SYSTEM PERMEASE PROTEIN DPPB-RELATED"/>
    <property type="match status" value="1"/>
</dbReference>
<dbReference type="AlphaFoldDB" id="A0A0P6Y547"/>
<feature type="transmembrane region" description="Helical" evidence="7">
    <location>
        <begin position="141"/>
        <end position="163"/>
    </location>
</feature>
<protein>
    <recommendedName>
        <fullName evidence="8">ABC transmembrane type-1 domain-containing protein</fullName>
    </recommendedName>
</protein>
<keyword evidence="6 7" id="KW-0472">Membrane</keyword>
<dbReference type="GO" id="GO:0005886">
    <property type="term" value="C:plasma membrane"/>
    <property type="evidence" value="ECO:0007669"/>
    <property type="project" value="UniProtKB-SubCell"/>
</dbReference>
<dbReference type="EMBL" id="LGKP01000040">
    <property type="protein sequence ID" value="KPL80367.1"/>
    <property type="molecule type" value="Genomic_DNA"/>
</dbReference>
<proteinExistence type="inferred from homology"/>
<name>A0A0P6Y547_9CHLR</name>